<dbReference type="PRINTS" id="PR00455">
    <property type="entry name" value="HTHTETR"/>
</dbReference>
<keyword evidence="7" id="KW-1185">Reference proteome</keyword>
<evidence type="ECO:0000256" key="2">
    <source>
        <dbReference type="ARBA" id="ARBA00023125"/>
    </source>
</evidence>
<evidence type="ECO:0000313" key="6">
    <source>
        <dbReference type="EMBL" id="WGV25854.1"/>
    </source>
</evidence>
<dbReference type="PROSITE" id="PS50977">
    <property type="entry name" value="HTH_TETR_2"/>
    <property type="match status" value="1"/>
</dbReference>
<dbReference type="EMBL" id="CP124543">
    <property type="protein sequence ID" value="WGV25854.1"/>
    <property type="molecule type" value="Genomic_DNA"/>
</dbReference>
<sequence>MKQPRDYSLRVTLNQSELYLLKAESERQGVPMTAVVRQLIRVKAISPEVNLPTTELPELSVLPNFSYTSKPEQILQGAMQEFLQHGYADTSMDRVAATAGVSKQTLYSYFKDKEGLFTALIERIVSERFQFLFNSQILQGEPEVVLRQVAITLLTQILNDQKYLAFIRLVFAESGRFPHLAQTFIRNGFGLGIQILTQYLASHPELKISDPEATARIFAGSVMSYIMTMEMLHGKYTMPMSSDRLIDSLINLIIPQPS</sequence>
<dbReference type="Pfam" id="PF14246">
    <property type="entry name" value="TetR_C_7"/>
    <property type="match status" value="1"/>
</dbReference>
<dbReference type="PANTHER" id="PTHR30055">
    <property type="entry name" value="HTH-TYPE TRANSCRIPTIONAL REGULATOR RUTR"/>
    <property type="match status" value="1"/>
</dbReference>
<dbReference type="PANTHER" id="PTHR30055:SF234">
    <property type="entry name" value="HTH-TYPE TRANSCRIPTIONAL REGULATOR BETI"/>
    <property type="match status" value="1"/>
</dbReference>
<keyword evidence="2 4" id="KW-0238">DNA-binding</keyword>
<dbReference type="InterPro" id="IPR039536">
    <property type="entry name" value="TetR_C_Proteobacteria"/>
</dbReference>
<feature type="domain" description="HTH tetR-type" evidence="5">
    <location>
        <begin position="68"/>
        <end position="128"/>
    </location>
</feature>
<dbReference type="AlphaFoldDB" id="A0AAJ6NSV0"/>
<dbReference type="GO" id="GO:0000976">
    <property type="term" value="F:transcription cis-regulatory region binding"/>
    <property type="evidence" value="ECO:0007669"/>
    <property type="project" value="TreeGrafter"/>
</dbReference>
<reference evidence="6 7" key="1">
    <citation type="journal article" date="2023" name="Limnol Oceanogr Lett">
        <title>Environmental adaptations by the intertidal Antarctic cyanobacterium Halotia branconii CENA392 as revealed using long-read genome sequencing.</title>
        <authorList>
            <person name="Dextro R.B."/>
            <person name="Delbaje E."/>
            <person name="Freitas P.N.N."/>
            <person name="Geraldes V."/>
            <person name="Pinto E."/>
            <person name="Long P.F."/>
            <person name="Fiore M.F."/>
        </authorList>
    </citation>
    <scope>NUCLEOTIDE SEQUENCE [LARGE SCALE GENOMIC DNA]</scope>
    <source>
        <strain evidence="6 7">CENA392</strain>
    </source>
</reference>
<protein>
    <submittedName>
        <fullName evidence="6">TetR/AcrR family transcriptional regulator</fullName>
    </submittedName>
</protein>
<dbReference type="SUPFAM" id="SSF48498">
    <property type="entry name" value="Tetracyclin repressor-like, C-terminal domain"/>
    <property type="match status" value="1"/>
</dbReference>
<dbReference type="KEGG" id="hbq:QI031_29770"/>
<dbReference type="InterPro" id="IPR009057">
    <property type="entry name" value="Homeodomain-like_sf"/>
</dbReference>
<dbReference type="RefSeq" id="WP_281483141.1">
    <property type="nucleotide sequence ID" value="NZ_CP124543.1"/>
</dbReference>
<name>A0AAJ6NSV0_9CYAN</name>
<feature type="DNA-binding region" description="H-T-H motif" evidence="4">
    <location>
        <begin position="91"/>
        <end position="110"/>
    </location>
</feature>
<dbReference type="FunFam" id="1.10.10.60:FF:000141">
    <property type="entry name" value="TetR family transcriptional regulator"/>
    <property type="match status" value="1"/>
</dbReference>
<dbReference type="Pfam" id="PF00440">
    <property type="entry name" value="TetR_N"/>
    <property type="match status" value="1"/>
</dbReference>
<evidence type="ECO:0000256" key="3">
    <source>
        <dbReference type="ARBA" id="ARBA00023163"/>
    </source>
</evidence>
<dbReference type="InterPro" id="IPR036271">
    <property type="entry name" value="Tet_transcr_reg_TetR-rel_C_sf"/>
</dbReference>
<evidence type="ECO:0000256" key="4">
    <source>
        <dbReference type="PROSITE-ProRule" id="PRU00335"/>
    </source>
</evidence>
<dbReference type="GO" id="GO:0045892">
    <property type="term" value="P:negative regulation of DNA-templated transcription"/>
    <property type="evidence" value="ECO:0007669"/>
    <property type="project" value="UniProtKB-ARBA"/>
</dbReference>
<organism evidence="6 7">
    <name type="scientific">Halotia branconii CENA392</name>
    <dbReference type="NCBI Taxonomy" id="1539056"/>
    <lineage>
        <taxon>Bacteria</taxon>
        <taxon>Bacillati</taxon>
        <taxon>Cyanobacteriota</taxon>
        <taxon>Cyanophyceae</taxon>
        <taxon>Nostocales</taxon>
        <taxon>Nodulariaceae</taxon>
        <taxon>Halotia</taxon>
    </lineage>
</organism>
<evidence type="ECO:0000259" key="5">
    <source>
        <dbReference type="PROSITE" id="PS50977"/>
    </source>
</evidence>
<dbReference type="InterPro" id="IPR001647">
    <property type="entry name" value="HTH_TetR"/>
</dbReference>
<proteinExistence type="predicted"/>
<dbReference type="SUPFAM" id="SSF46689">
    <property type="entry name" value="Homeodomain-like"/>
    <property type="match status" value="1"/>
</dbReference>
<keyword evidence="3" id="KW-0804">Transcription</keyword>
<dbReference type="GO" id="GO:0003700">
    <property type="term" value="F:DNA-binding transcription factor activity"/>
    <property type="evidence" value="ECO:0007669"/>
    <property type="project" value="TreeGrafter"/>
</dbReference>
<gene>
    <name evidence="6" type="ORF">QI031_29770</name>
</gene>
<keyword evidence="1" id="KW-0805">Transcription regulation</keyword>
<accession>A0AAJ6NSV0</accession>
<dbReference type="Proteomes" id="UP001223520">
    <property type="component" value="Chromosome"/>
</dbReference>
<dbReference type="InterPro" id="IPR050109">
    <property type="entry name" value="HTH-type_TetR-like_transc_reg"/>
</dbReference>
<evidence type="ECO:0000256" key="1">
    <source>
        <dbReference type="ARBA" id="ARBA00023015"/>
    </source>
</evidence>
<evidence type="ECO:0000313" key="7">
    <source>
        <dbReference type="Proteomes" id="UP001223520"/>
    </source>
</evidence>
<dbReference type="Gene3D" id="1.10.357.10">
    <property type="entry name" value="Tetracycline Repressor, domain 2"/>
    <property type="match status" value="1"/>
</dbReference>